<keyword evidence="3 4" id="KW-0456">Lyase</keyword>
<comment type="catalytic activity">
    <reaction evidence="1 4">
        <text>(4aS,6R)-4a-hydroxy-L-erythro-5,6,7,8-tetrahydrobiopterin = (6R)-L-erythro-6,7-dihydrobiopterin + H2O</text>
        <dbReference type="Rhea" id="RHEA:11920"/>
        <dbReference type="ChEBI" id="CHEBI:15377"/>
        <dbReference type="ChEBI" id="CHEBI:15642"/>
        <dbReference type="ChEBI" id="CHEBI:43120"/>
        <dbReference type="EC" id="4.2.1.96"/>
    </reaction>
</comment>
<comment type="similarity">
    <text evidence="2 4">Belongs to the pterin-4-alpha-carbinolamine dehydratase family.</text>
</comment>
<sequence length="117" mass="13224">MAGLTQGSCVPCRGGVPTLTEAEVAELKPQVPQWEVIEVEGVSRLRRGFRFRDFRQALDFAIQVGELAEREQHHPDLHVAWGRVVVETWTHKIHGLHRNDFILAAKTDDLYAEAPQS</sequence>
<dbReference type="InterPro" id="IPR001533">
    <property type="entry name" value="Pterin_deHydtase"/>
</dbReference>
<evidence type="ECO:0000313" key="6">
    <source>
        <dbReference type="Proteomes" id="UP000316609"/>
    </source>
</evidence>
<dbReference type="AlphaFoldDB" id="A0A538TVE3"/>
<dbReference type="HAMAP" id="MF_00434">
    <property type="entry name" value="Pterin_4_alpha"/>
    <property type="match status" value="1"/>
</dbReference>
<dbReference type="SUPFAM" id="SSF55248">
    <property type="entry name" value="PCD-like"/>
    <property type="match status" value="1"/>
</dbReference>
<protein>
    <recommendedName>
        <fullName evidence="4">Putative pterin-4-alpha-carbinolamine dehydratase</fullName>
        <shortName evidence="4">PHS</shortName>
        <ecNumber evidence="4">4.2.1.96</ecNumber>
    </recommendedName>
    <alternativeName>
        <fullName evidence="4">4-alpha-hydroxy-tetrahydropterin dehydratase</fullName>
    </alternativeName>
    <alternativeName>
        <fullName evidence="4">Pterin carbinolamine dehydratase</fullName>
        <shortName evidence="4">PCD</shortName>
    </alternativeName>
</protein>
<dbReference type="GO" id="GO:0008124">
    <property type="term" value="F:4-alpha-hydroxytetrahydrobiopterin dehydratase activity"/>
    <property type="evidence" value="ECO:0007669"/>
    <property type="project" value="UniProtKB-UniRule"/>
</dbReference>
<dbReference type="GO" id="GO:0006729">
    <property type="term" value="P:tetrahydrobiopterin biosynthetic process"/>
    <property type="evidence" value="ECO:0007669"/>
    <property type="project" value="InterPro"/>
</dbReference>
<dbReference type="InterPro" id="IPR050376">
    <property type="entry name" value="Pterin-4-alpha-carb_dehyd"/>
</dbReference>
<evidence type="ECO:0000313" key="5">
    <source>
        <dbReference type="EMBL" id="TMQ67558.1"/>
    </source>
</evidence>
<evidence type="ECO:0000256" key="2">
    <source>
        <dbReference type="ARBA" id="ARBA00006472"/>
    </source>
</evidence>
<proteinExistence type="inferred from homology"/>
<dbReference type="PANTHER" id="PTHR42805:SF1">
    <property type="entry name" value="PTERIN-4-ALPHA-CARBINOLAMINE DEHYDRATASE-RELATED"/>
    <property type="match status" value="1"/>
</dbReference>
<dbReference type="Proteomes" id="UP000316609">
    <property type="component" value="Unassembled WGS sequence"/>
</dbReference>
<dbReference type="PANTHER" id="PTHR42805">
    <property type="entry name" value="PTERIN-4-ALPHA-CARBINOLAMINE DEHYDRATASE-RELATED"/>
    <property type="match status" value="1"/>
</dbReference>
<dbReference type="NCBIfam" id="NF002016">
    <property type="entry name" value="PRK00823.1-1"/>
    <property type="match status" value="1"/>
</dbReference>
<evidence type="ECO:0000256" key="1">
    <source>
        <dbReference type="ARBA" id="ARBA00001554"/>
    </source>
</evidence>
<name>A0A538TVE3_UNCEI</name>
<dbReference type="EC" id="4.2.1.96" evidence="4"/>
<comment type="caution">
    <text evidence="5">The sequence shown here is derived from an EMBL/GenBank/DDBJ whole genome shotgun (WGS) entry which is preliminary data.</text>
</comment>
<dbReference type="EMBL" id="VBOY01000036">
    <property type="protein sequence ID" value="TMQ67558.1"/>
    <property type="molecule type" value="Genomic_DNA"/>
</dbReference>
<reference evidence="5 6" key="1">
    <citation type="journal article" date="2019" name="Nat. Microbiol.">
        <title>Mediterranean grassland soil C-N compound turnover is dependent on rainfall and depth, and is mediated by genomically divergent microorganisms.</title>
        <authorList>
            <person name="Diamond S."/>
            <person name="Andeer P.F."/>
            <person name="Li Z."/>
            <person name="Crits-Christoph A."/>
            <person name="Burstein D."/>
            <person name="Anantharaman K."/>
            <person name="Lane K.R."/>
            <person name="Thomas B.C."/>
            <person name="Pan C."/>
            <person name="Northen T.R."/>
            <person name="Banfield J.F."/>
        </authorList>
    </citation>
    <scope>NUCLEOTIDE SEQUENCE [LARGE SCALE GENOMIC DNA]</scope>
    <source>
        <strain evidence="5">WS_8</strain>
    </source>
</reference>
<dbReference type="Pfam" id="PF01329">
    <property type="entry name" value="Pterin_4a"/>
    <property type="match status" value="1"/>
</dbReference>
<accession>A0A538TVE3</accession>
<dbReference type="InterPro" id="IPR036428">
    <property type="entry name" value="PCD_sf"/>
</dbReference>
<evidence type="ECO:0000256" key="3">
    <source>
        <dbReference type="ARBA" id="ARBA00023239"/>
    </source>
</evidence>
<evidence type="ECO:0000256" key="4">
    <source>
        <dbReference type="HAMAP-Rule" id="MF_00434"/>
    </source>
</evidence>
<dbReference type="Gene3D" id="3.30.1360.20">
    <property type="entry name" value="Transcriptional coactivator/pterin dehydratase"/>
    <property type="match status" value="1"/>
</dbReference>
<organism evidence="5 6">
    <name type="scientific">Eiseniibacteriota bacterium</name>
    <dbReference type="NCBI Taxonomy" id="2212470"/>
    <lineage>
        <taxon>Bacteria</taxon>
        <taxon>Candidatus Eiseniibacteriota</taxon>
    </lineage>
</organism>
<gene>
    <name evidence="5" type="ORF">E6K78_04345</name>
</gene>